<reference evidence="2" key="1">
    <citation type="journal article" date="2016" name="Nature">
        <title>The genome of the seagrass Zostera marina reveals angiosperm adaptation to the sea.</title>
        <authorList>
            <person name="Olsen J.L."/>
            <person name="Rouze P."/>
            <person name="Verhelst B."/>
            <person name="Lin Y.-C."/>
            <person name="Bayer T."/>
            <person name="Collen J."/>
            <person name="Dattolo E."/>
            <person name="De Paoli E."/>
            <person name="Dittami S."/>
            <person name="Maumus F."/>
            <person name="Michel G."/>
            <person name="Kersting A."/>
            <person name="Lauritano C."/>
            <person name="Lohaus R."/>
            <person name="Toepel M."/>
            <person name="Tonon T."/>
            <person name="Vanneste K."/>
            <person name="Amirebrahimi M."/>
            <person name="Brakel J."/>
            <person name="Bostroem C."/>
            <person name="Chovatia M."/>
            <person name="Grimwood J."/>
            <person name="Jenkins J.W."/>
            <person name="Jueterbock A."/>
            <person name="Mraz A."/>
            <person name="Stam W.T."/>
            <person name="Tice H."/>
            <person name="Bornberg-Bauer E."/>
            <person name="Green P.J."/>
            <person name="Pearson G.A."/>
            <person name="Procaccini G."/>
            <person name="Duarte C.M."/>
            <person name="Schmutz J."/>
            <person name="Reusch T.B.H."/>
            <person name="Van de Peer Y."/>
        </authorList>
    </citation>
    <scope>NUCLEOTIDE SEQUENCE [LARGE SCALE GENOMIC DNA]</scope>
    <source>
        <strain evidence="2">cv. Finnish</strain>
    </source>
</reference>
<gene>
    <name evidence="1" type="ORF">ZOSMA_27G00330</name>
</gene>
<accession>A0A0K9PFI7</accession>
<keyword evidence="2" id="KW-1185">Reference proteome</keyword>
<proteinExistence type="predicted"/>
<dbReference type="Proteomes" id="UP000036987">
    <property type="component" value="Unassembled WGS sequence"/>
</dbReference>
<protein>
    <submittedName>
        <fullName evidence="1">Uncharacterized protein</fullName>
    </submittedName>
</protein>
<comment type="caution">
    <text evidence="1">The sequence shown here is derived from an EMBL/GenBank/DDBJ whole genome shotgun (WGS) entry which is preliminary data.</text>
</comment>
<feature type="non-terminal residue" evidence="1">
    <location>
        <position position="13"/>
    </location>
</feature>
<name>A0A0K9PFI7_ZOSMR</name>
<evidence type="ECO:0000313" key="2">
    <source>
        <dbReference type="Proteomes" id="UP000036987"/>
    </source>
</evidence>
<dbReference type="EMBL" id="LFYR01000932">
    <property type="protein sequence ID" value="KMZ66985.1"/>
    <property type="molecule type" value="Genomic_DNA"/>
</dbReference>
<sequence>MDVLRLSRDLIKQ</sequence>
<evidence type="ECO:0000313" key="1">
    <source>
        <dbReference type="EMBL" id="KMZ66985.1"/>
    </source>
</evidence>
<organism evidence="1 2">
    <name type="scientific">Zostera marina</name>
    <name type="common">Eelgrass</name>
    <dbReference type="NCBI Taxonomy" id="29655"/>
    <lineage>
        <taxon>Eukaryota</taxon>
        <taxon>Viridiplantae</taxon>
        <taxon>Streptophyta</taxon>
        <taxon>Embryophyta</taxon>
        <taxon>Tracheophyta</taxon>
        <taxon>Spermatophyta</taxon>
        <taxon>Magnoliopsida</taxon>
        <taxon>Liliopsida</taxon>
        <taxon>Zosteraceae</taxon>
        <taxon>Zostera</taxon>
    </lineage>
</organism>